<evidence type="ECO:0000256" key="1">
    <source>
        <dbReference type="SAM" id="MobiDB-lite"/>
    </source>
</evidence>
<evidence type="ECO:0000313" key="3">
    <source>
        <dbReference type="Proteomes" id="UP001172457"/>
    </source>
</evidence>
<sequence length="102" mass="11620">MGKDLLVSLDVDVEEGEISDSASIEEISADDFSRSSSQQSEIAVSKNAAVDDSKQQQQQQHQKVWTMQDLLKYQNKYHRNYAPGCIISPGRRLFRISRLMIM</sequence>
<keyword evidence="3" id="KW-1185">Reference proteome</keyword>
<accession>A0AA38W763</accession>
<protein>
    <submittedName>
        <fullName evidence="2">Uncharacterized protein</fullName>
    </submittedName>
</protein>
<proteinExistence type="predicted"/>
<dbReference type="Proteomes" id="UP001172457">
    <property type="component" value="Chromosome 5"/>
</dbReference>
<gene>
    <name evidence="2" type="ORF">OSB04_021920</name>
</gene>
<evidence type="ECO:0000313" key="2">
    <source>
        <dbReference type="EMBL" id="KAJ9549377.1"/>
    </source>
</evidence>
<name>A0AA38W763_9ASTR</name>
<dbReference type="EMBL" id="JARYMX010000005">
    <property type="protein sequence ID" value="KAJ9549377.1"/>
    <property type="molecule type" value="Genomic_DNA"/>
</dbReference>
<comment type="caution">
    <text evidence="2">The sequence shown here is derived from an EMBL/GenBank/DDBJ whole genome shotgun (WGS) entry which is preliminary data.</text>
</comment>
<dbReference type="AlphaFoldDB" id="A0AA38W763"/>
<reference evidence="2" key="1">
    <citation type="submission" date="2023-03" db="EMBL/GenBank/DDBJ databases">
        <title>Chromosome-scale reference genome and RAD-based genetic map of yellow starthistle (Centaurea solstitialis) reveal putative structural variation and QTLs associated with invader traits.</title>
        <authorList>
            <person name="Reatini B."/>
            <person name="Cang F.A."/>
            <person name="Jiang Q."/>
            <person name="Mckibben M.T.W."/>
            <person name="Barker M.S."/>
            <person name="Rieseberg L.H."/>
            <person name="Dlugosch K.M."/>
        </authorList>
    </citation>
    <scope>NUCLEOTIDE SEQUENCE</scope>
    <source>
        <strain evidence="2">CAN-66</strain>
        <tissue evidence="2">Leaf</tissue>
    </source>
</reference>
<organism evidence="2 3">
    <name type="scientific">Centaurea solstitialis</name>
    <name type="common">yellow star-thistle</name>
    <dbReference type="NCBI Taxonomy" id="347529"/>
    <lineage>
        <taxon>Eukaryota</taxon>
        <taxon>Viridiplantae</taxon>
        <taxon>Streptophyta</taxon>
        <taxon>Embryophyta</taxon>
        <taxon>Tracheophyta</taxon>
        <taxon>Spermatophyta</taxon>
        <taxon>Magnoliopsida</taxon>
        <taxon>eudicotyledons</taxon>
        <taxon>Gunneridae</taxon>
        <taxon>Pentapetalae</taxon>
        <taxon>asterids</taxon>
        <taxon>campanulids</taxon>
        <taxon>Asterales</taxon>
        <taxon>Asteraceae</taxon>
        <taxon>Carduoideae</taxon>
        <taxon>Cardueae</taxon>
        <taxon>Centaureinae</taxon>
        <taxon>Centaurea</taxon>
    </lineage>
</organism>
<feature type="region of interest" description="Disordered" evidence="1">
    <location>
        <begin position="29"/>
        <end position="60"/>
    </location>
</feature>